<organism evidence="1 2">
    <name type="scientific">Senna tora</name>
    <dbReference type="NCBI Taxonomy" id="362788"/>
    <lineage>
        <taxon>Eukaryota</taxon>
        <taxon>Viridiplantae</taxon>
        <taxon>Streptophyta</taxon>
        <taxon>Embryophyta</taxon>
        <taxon>Tracheophyta</taxon>
        <taxon>Spermatophyta</taxon>
        <taxon>Magnoliopsida</taxon>
        <taxon>eudicotyledons</taxon>
        <taxon>Gunneridae</taxon>
        <taxon>Pentapetalae</taxon>
        <taxon>rosids</taxon>
        <taxon>fabids</taxon>
        <taxon>Fabales</taxon>
        <taxon>Fabaceae</taxon>
        <taxon>Caesalpinioideae</taxon>
        <taxon>Cassia clade</taxon>
        <taxon>Senna</taxon>
    </lineage>
</organism>
<keyword evidence="2" id="KW-1185">Reference proteome</keyword>
<proteinExistence type="predicted"/>
<name>A0A834W4T2_9FABA</name>
<evidence type="ECO:0000313" key="1">
    <source>
        <dbReference type="EMBL" id="KAF7809407.1"/>
    </source>
</evidence>
<gene>
    <name evidence="1" type="ORF">G2W53_036150</name>
</gene>
<comment type="caution">
    <text evidence="1">The sequence shown here is derived from an EMBL/GenBank/DDBJ whole genome shotgun (WGS) entry which is preliminary data.</text>
</comment>
<protein>
    <submittedName>
        <fullName evidence="1">Uncharacterized protein</fullName>
    </submittedName>
</protein>
<evidence type="ECO:0000313" key="2">
    <source>
        <dbReference type="Proteomes" id="UP000634136"/>
    </source>
</evidence>
<sequence length="110" mass="12607">MALSIDTSPMTVLFAFGDYVQLQIFAFNHSFYALPRFFSTIPTILGRLLYNIRFGFKRDVSRKEIDKVLAVTESIQSSTAVPFTDSLLFPLLSLPWPYYTTLCSIISFYL</sequence>
<dbReference type="EMBL" id="JAAIUW010000011">
    <property type="protein sequence ID" value="KAF7809407.1"/>
    <property type="molecule type" value="Genomic_DNA"/>
</dbReference>
<dbReference type="AlphaFoldDB" id="A0A834W4T2"/>
<reference evidence="1" key="1">
    <citation type="submission" date="2020-09" db="EMBL/GenBank/DDBJ databases">
        <title>Genome-Enabled Discovery of Anthraquinone Biosynthesis in Senna tora.</title>
        <authorList>
            <person name="Kang S.-H."/>
            <person name="Pandey R.P."/>
            <person name="Lee C.-M."/>
            <person name="Sim J.-S."/>
            <person name="Jeong J.-T."/>
            <person name="Choi B.-S."/>
            <person name="Jung M."/>
            <person name="Ginzburg D."/>
            <person name="Zhao K."/>
            <person name="Won S.Y."/>
            <person name="Oh T.-J."/>
            <person name="Yu Y."/>
            <person name="Kim N.-H."/>
            <person name="Lee O.R."/>
            <person name="Lee T.-H."/>
            <person name="Bashyal P."/>
            <person name="Kim T.-S."/>
            <person name="Lee W.-H."/>
            <person name="Kawkins C."/>
            <person name="Kim C.-K."/>
            <person name="Kim J.S."/>
            <person name="Ahn B.O."/>
            <person name="Rhee S.Y."/>
            <person name="Sohng J.K."/>
        </authorList>
    </citation>
    <scope>NUCLEOTIDE SEQUENCE</scope>
    <source>
        <tissue evidence="1">Leaf</tissue>
    </source>
</reference>
<accession>A0A834W4T2</accession>
<dbReference type="Proteomes" id="UP000634136">
    <property type="component" value="Unassembled WGS sequence"/>
</dbReference>